<dbReference type="EMBL" id="KB309686">
    <property type="protein sequence ID" value="ELT93632.1"/>
    <property type="molecule type" value="Genomic_DNA"/>
</dbReference>
<reference evidence="14 16" key="2">
    <citation type="journal article" date="2013" name="Nature">
        <title>Insights into bilaterian evolution from three spiralian genomes.</title>
        <authorList>
            <person name="Simakov O."/>
            <person name="Marletaz F."/>
            <person name="Cho S.J."/>
            <person name="Edsinger-Gonzales E."/>
            <person name="Havlak P."/>
            <person name="Hellsten U."/>
            <person name="Kuo D.H."/>
            <person name="Larsson T."/>
            <person name="Lv J."/>
            <person name="Arendt D."/>
            <person name="Savage R."/>
            <person name="Osoegawa K."/>
            <person name="de Jong P."/>
            <person name="Grimwood J."/>
            <person name="Chapman J.A."/>
            <person name="Shapiro H."/>
            <person name="Aerts A."/>
            <person name="Otillar R.P."/>
            <person name="Terry A.Y."/>
            <person name="Boore J.L."/>
            <person name="Grigoriev I.V."/>
            <person name="Lindberg D.R."/>
            <person name="Seaver E.C."/>
            <person name="Weisblat D.A."/>
            <person name="Putnam N.H."/>
            <person name="Rokhsar D.S."/>
        </authorList>
    </citation>
    <scope>NUCLEOTIDE SEQUENCE</scope>
    <source>
        <strain evidence="14 16">I ESC-2004</strain>
    </source>
</reference>
<keyword evidence="16" id="KW-1185">Reference proteome</keyword>
<evidence type="ECO:0000256" key="7">
    <source>
        <dbReference type="ARBA" id="ARBA00022801"/>
    </source>
</evidence>
<dbReference type="FunFam" id="3.90.70.10:FF:000010">
    <property type="entry name" value="Calpain 15"/>
    <property type="match status" value="1"/>
</dbReference>
<keyword evidence="6" id="KW-0863">Zinc-finger</keyword>
<dbReference type="GO" id="GO:0005737">
    <property type="term" value="C:cytoplasm"/>
    <property type="evidence" value="ECO:0007669"/>
    <property type="project" value="TreeGrafter"/>
</dbReference>
<accession>R7TJF2</accession>
<keyword evidence="5" id="KW-0677">Repeat</keyword>
<dbReference type="HOGENOM" id="CLU_003001_1_0_1"/>
<keyword evidence="7 11" id="KW-0378">Hydrolase</keyword>
<dbReference type="STRING" id="283909.R7TJF2"/>
<evidence type="ECO:0000313" key="14">
    <source>
        <dbReference type="EMBL" id="ELT93632.1"/>
    </source>
</evidence>
<evidence type="ECO:0000256" key="5">
    <source>
        <dbReference type="ARBA" id="ARBA00022737"/>
    </source>
</evidence>
<keyword evidence="3 11" id="KW-0645">Protease</keyword>
<feature type="domain" description="Calpain catalytic" evidence="13">
    <location>
        <begin position="58"/>
        <end position="371"/>
    </location>
</feature>
<dbReference type="AlphaFoldDB" id="R7TJF2"/>
<reference evidence="15" key="3">
    <citation type="submission" date="2015-06" db="UniProtKB">
        <authorList>
            <consortium name="EnsemblMetazoa"/>
        </authorList>
    </citation>
    <scope>IDENTIFICATION</scope>
</reference>
<feature type="active site" evidence="10 11">
    <location>
        <position position="312"/>
    </location>
</feature>
<dbReference type="Pfam" id="PF00648">
    <property type="entry name" value="Peptidase_C2"/>
    <property type="match status" value="1"/>
</dbReference>
<keyword evidence="2" id="KW-0597">Phosphoprotein</keyword>
<dbReference type="PANTHER" id="PTHR10183">
    <property type="entry name" value="CALPAIN"/>
    <property type="match status" value="1"/>
</dbReference>
<evidence type="ECO:0000256" key="6">
    <source>
        <dbReference type="ARBA" id="ARBA00022771"/>
    </source>
</evidence>
<dbReference type="Proteomes" id="UP000014760">
    <property type="component" value="Unassembled WGS sequence"/>
</dbReference>
<keyword evidence="8 11" id="KW-0788">Thiol protease</keyword>
<evidence type="ECO:0000256" key="9">
    <source>
        <dbReference type="ARBA" id="ARBA00022833"/>
    </source>
</evidence>
<organism evidence="14">
    <name type="scientific">Capitella teleta</name>
    <name type="common">Polychaete worm</name>
    <dbReference type="NCBI Taxonomy" id="283909"/>
    <lineage>
        <taxon>Eukaryota</taxon>
        <taxon>Metazoa</taxon>
        <taxon>Spiralia</taxon>
        <taxon>Lophotrochozoa</taxon>
        <taxon>Annelida</taxon>
        <taxon>Polychaeta</taxon>
        <taxon>Sedentaria</taxon>
        <taxon>Scolecida</taxon>
        <taxon>Capitellidae</taxon>
        <taxon>Capitella</taxon>
    </lineage>
</organism>
<name>R7TJF2_CAPTE</name>
<dbReference type="OMA" id="ADDWPNW"/>
<feature type="active site" evidence="10 11">
    <location>
        <position position="286"/>
    </location>
</feature>
<evidence type="ECO:0000313" key="15">
    <source>
        <dbReference type="EnsemblMetazoa" id="CapteP191770"/>
    </source>
</evidence>
<evidence type="ECO:0000256" key="3">
    <source>
        <dbReference type="ARBA" id="ARBA00022670"/>
    </source>
</evidence>
<dbReference type="SUPFAM" id="SSF54001">
    <property type="entry name" value="Cysteine proteinases"/>
    <property type="match status" value="1"/>
</dbReference>
<dbReference type="EnsemblMetazoa" id="CapteT191770">
    <property type="protein sequence ID" value="CapteP191770"/>
    <property type="gene ID" value="CapteG191770"/>
</dbReference>
<feature type="region of interest" description="Disordered" evidence="12">
    <location>
        <begin position="1"/>
        <end position="24"/>
    </location>
</feature>
<dbReference type="GO" id="GO:0008270">
    <property type="term" value="F:zinc ion binding"/>
    <property type="evidence" value="ECO:0007669"/>
    <property type="project" value="UniProtKB-KW"/>
</dbReference>
<keyword evidence="4" id="KW-0479">Metal-binding</keyword>
<evidence type="ECO:0000256" key="4">
    <source>
        <dbReference type="ARBA" id="ARBA00022723"/>
    </source>
</evidence>
<dbReference type="GO" id="GO:0004198">
    <property type="term" value="F:calcium-dependent cysteine-type endopeptidase activity"/>
    <property type="evidence" value="ECO:0007669"/>
    <property type="project" value="InterPro"/>
</dbReference>
<dbReference type="Gene3D" id="3.90.70.10">
    <property type="entry name" value="Cysteine proteinases"/>
    <property type="match status" value="1"/>
</dbReference>
<comment type="similarity">
    <text evidence="1">Belongs to the peptidase C2 family.</text>
</comment>
<evidence type="ECO:0000256" key="12">
    <source>
        <dbReference type="SAM" id="MobiDB-lite"/>
    </source>
</evidence>
<evidence type="ECO:0000256" key="1">
    <source>
        <dbReference type="ARBA" id="ARBA00007623"/>
    </source>
</evidence>
<dbReference type="InterPro" id="IPR038765">
    <property type="entry name" value="Papain-like_cys_pep_sf"/>
</dbReference>
<evidence type="ECO:0000256" key="2">
    <source>
        <dbReference type="ARBA" id="ARBA00022553"/>
    </source>
</evidence>
<keyword evidence="9" id="KW-0862">Zinc</keyword>
<sequence>MDLSALHAEEPCNSKMGPPHQIQRQNTLSIEEVREKSEQAAMEQWSQIIAFCKANNNRFVDDSFCPCDQSLFYDPKRKPDRHDVVTQWLRPEKISSMDRSEGSIRWTVSRNPAPSDITQGILGNCWFLSALAVLAERPELVEKVLLTKKVNREGIYQVRLCKDGQWQTVLVDDLLPCNSHGLLVYSQARRRQLWVPLIEKALAKLHGCYEALISGRCIEGLATLTGAPCETIQLQGKTSERLDADLIWARMLSSRESKYLMGASCGGGNMQTDDDVYNEIGLKARHAYSVLDIRSVRALSLTLFPRLVRLRNPWGRFSWKRAWSDGSSQWMEISQKERDSLMPHGAEEGVFWISLDDMMMYFDSVDICKYQSDRLECRIASFLPAHSKNIKVFQMEIFDATEVEIGLFQEGIRGNEKTNRSPVDLCLLVLRSAQGSNQTVGSLVGNSKRQVRSFVGCSMMLEPGTYTILPTAFNHWSPDAVRSLNCVVTIHSSKGLTANRISAPGYILADSIIQLALAKGTKHEGREGMTTFYLTQGWAGLMVVIENRNPDDSIHVQCDCTESFNVVSTRGTLKTVDSVPPLHRQVLMVLSQLEPSGCYSISHRLIHRLWATGSGLDDWGPGANHVPAITSEVFGLHTARPI</sequence>
<proteinExistence type="inferred from homology"/>
<evidence type="ECO:0000313" key="16">
    <source>
        <dbReference type="Proteomes" id="UP000014760"/>
    </source>
</evidence>
<dbReference type="CDD" id="cd00044">
    <property type="entry name" value="CysPc"/>
    <property type="match status" value="1"/>
</dbReference>
<evidence type="ECO:0000259" key="13">
    <source>
        <dbReference type="PROSITE" id="PS50203"/>
    </source>
</evidence>
<evidence type="ECO:0000256" key="8">
    <source>
        <dbReference type="ARBA" id="ARBA00022807"/>
    </source>
</evidence>
<dbReference type="PROSITE" id="PS00139">
    <property type="entry name" value="THIOL_PROTEASE_CYS"/>
    <property type="match status" value="1"/>
</dbReference>
<dbReference type="GO" id="GO:0006508">
    <property type="term" value="P:proteolysis"/>
    <property type="evidence" value="ECO:0007669"/>
    <property type="project" value="UniProtKB-KW"/>
</dbReference>
<evidence type="ECO:0000256" key="11">
    <source>
        <dbReference type="PROSITE-ProRule" id="PRU00239"/>
    </source>
</evidence>
<reference evidence="16" key="1">
    <citation type="submission" date="2012-12" db="EMBL/GenBank/DDBJ databases">
        <authorList>
            <person name="Hellsten U."/>
            <person name="Grimwood J."/>
            <person name="Chapman J.A."/>
            <person name="Shapiro H."/>
            <person name="Aerts A."/>
            <person name="Otillar R.P."/>
            <person name="Terry A.Y."/>
            <person name="Boore J.L."/>
            <person name="Simakov O."/>
            <person name="Marletaz F."/>
            <person name="Cho S.-J."/>
            <person name="Edsinger-Gonzales E."/>
            <person name="Havlak P."/>
            <person name="Kuo D.-H."/>
            <person name="Larsson T."/>
            <person name="Lv J."/>
            <person name="Arendt D."/>
            <person name="Savage R."/>
            <person name="Osoegawa K."/>
            <person name="de Jong P."/>
            <person name="Lindberg D.R."/>
            <person name="Seaver E.C."/>
            <person name="Weisblat D.A."/>
            <person name="Putnam N.H."/>
            <person name="Grigoriev I.V."/>
            <person name="Rokhsar D.S."/>
        </authorList>
    </citation>
    <scope>NUCLEOTIDE SEQUENCE</scope>
    <source>
        <strain evidence="16">I ESC-2004</strain>
    </source>
</reference>
<dbReference type="OrthoDB" id="424753at2759"/>
<dbReference type="EMBL" id="AMQN01012687">
    <property type="status" value="NOT_ANNOTATED_CDS"/>
    <property type="molecule type" value="Genomic_DNA"/>
</dbReference>
<dbReference type="PRINTS" id="PR00704">
    <property type="entry name" value="CALPAIN"/>
</dbReference>
<protein>
    <recommendedName>
        <fullName evidence="13">Calpain catalytic domain-containing protein</fullName>
    </recommendedName>
</protein>
<dbReference type="InterPro" id="IPR001300">
    <property type="entry name" value="Peptidase_C2_calpain_cat"/>
</dbReference>
<dbReference type="PANTHER" id="PTHR10183:SF382">
    <property type="entry name" value="CALPAIN-15"/>
    <property type="match status" value="1"/>
</dbReference>
<dbReference type="InterPro" id="IPR022684">
    <property type="entry name" value="Calpain_cysteine_protease"/>
</dbReference>
<evidence type="ECO:0000256" key="10">
    <source>
        <dbReference type="PIRSR" id="PIRSR622684-1"/>
    </source>
</evidence>
<dbReference type="SMART" id="SM00230">
    <property type="entry name" value="CysPc"/>
    <property type="match status" value="1"/>
</dbReference>
<dbReference type="PROSITE" id="PS50203">
    <property type="entry name" value="CALPAIN_CAT"/>
    <property type="match status" value="1"/>
</dbReference>
<dbReference type="InterPro" id="IPR000169">
    <property type="entry name" value="Pept_cys_AS"/>
</dbReference>
<feature type="active site" evidence="10 11">
    <location>
        <position position="125"/>
    </location>
</feature>
<gene>
    <name evidence="14" type="ORF">CAPTEDRAFT_191770</name>
</gene>